<dbReference type="InterPro" id="IPR036388">
    <property type="entry name" value="WH-like_DNA-bd_sf"/>
</dbReference>
<dbReference type="PROSITE" id="PS51194">
    <property type="entry name" value="HELICASE_CTER"/>
    <property type="match status" value="1"/>
</dbReference>
<dbReference type="GO" id="GO:0003677">
    <property type="term" value="F:DNA binding"/>
    <property type="evidence" value="ECO:0007669"/>
    <property type="project" value="UniProtKB-KW"/>
</dbReference>
<dbReference type="GO" id="GO:0009378">
    <property type="term" value="F:four-way junction helicase activity"/>
    <property type="evidence" value="ECO:0007669"/>
    <property type="project" value="TreeGrafter"/>
</dbReference>
<sequence length="626" mass="71983">MNTRLETLHKYWGYRSFRPGQESIIEDVINGHDVLALLPTGGGKSICFQVPGIIREGITVVISPLIALMQDQVNTLQSKGIMAKAIMSGMSYRELDITLDNAKFNGYKFLYTSPERIQSKLFIERFKQMNVGLIVVDEAHCISEWGHDFRPSFMEIKKLREIHPHVPIIALTATATPTTKQEIIERLELKHPRIHQSRFERPNLIYSSYLSHNKLQSVIDTCKSRSDETGIVYCQTRKSVKFVATTLHRNGISAGIYHGGMNKEERQKMLVAWLKGELKVMVATNAFGMGIDKPDVRFVLHYEFPASLEAYFQEAGRGGRDGQDAHAINYWQQEDLQQMEEQLNQKYPPIDEIKRVYRAICNHLKVAIGSGAGETYAFNLAVFAKAFDIAPVVCYNSLKILEALGELTFSEGIFHPTKVKFAVGNTALYNFQIQHETYYPVTALLTRSYPGIFNNFMEIHEREICKRLNIHESELEKQLKYMEKSGIIDIDWKSDAPTITFLRERMPYDYLEIRPEVYFERKEIATAKLTSVARYLEGKQCRSVELISYFGIDSDPCGKCDNCRSEMNTLTLPDYQRQVLDFLEDAPKATFEIRNLLSDPELFKEVIRTLMLNEQINFDGEKYFLR</sequence>
<dbReference type="InterPro" id="IPR002464">
    <property type="entry name" value="DNA/RNA_helicase_DEAH_CS"/>
</dbReference>
<dbReference type="Pfam" id="PF00271">
    <property type="entry name" value="Helicase_C"/>
    <property type="match status" value="1"/>
</dbReference>
<evidence type="ECO:0000256" key="3">
    <source>
        <dbReference type="ARBA" id="ARBA00022741"/>
    </source>
</evidence>
<dbReference type="InterPro" id="IPR027417">
    <property type="entry name" value="P-loop_NTPase"/>
</dbReference>
<evidence type="ECO:0000256" key="10">
    <source>
        <dbReference type="ARBA" id="ARBA00034808"/>
    </source>
</evidence>
<dbReference type="SMART" id="SM00490">
    <property type="entry name" value="HELICc"/>
    <property type="match status" value="1"/>
</dbReference>
<name>A0A8J6TZZ3_9FLAO</name>
<dbReference type="PANTHER" id="PTHR13710:SF105">
    <property type="entry name" value="ATP-DEPENDENT DNA HELICASE Q1"/>
    <property type="match status" value="1"/>
</dbReference>
<dbReference type="GO" id="GO:0016787">
    <property type="term" value="F:hydrolase activity"/>
    <property type="evidence" value="ECO:0007669"/>
    <property type="project" value="UniProtKB-KW"/>
</dbReference>
<dbReference type="EC" id="5.6.2.4" evidence="10"/>
<dbReference type="GO" id="GO:0043590">
    <property type="term" value="C:bacterial nucleoid"/>
    <property type="evidence" value="ECO:0007669"/>
    <property type="project" value="TreeGrafter"/>
</dbReference>
<dbReference type="SUPFAM" id="SSF52540">
    <property type="entry name" value="P-loop containing nucleoside triphosphate hydrolases"/>
    <property type="match status" value="1"/>
</dbReference>
<dbReference type="InterPro" id="IPR004589">
    <property type="entry name" value="DNA_helicase_ATP-dep_RecQ"/>
</dbReference>
<dbReference type="InterPro" id="IPR014001">
    <property type="entry name" value="Helicase_ATP-bd"/>
</dbReference>
<dbReference type="AlphaFoldDB" id="A0A8J6TZZ3"/>
<keyword evidence="2" id="KW-0479">Metal-binding</keyword>
<keyword evidence="16" id="KW-1185">Reference proteome</keyword>
<evidence type="ECO:0000256" key="8">
    <source>
        <dbReference type="ARBA" id="ARBA00023235"/>
    </source>
</evidence>
<dbReference type="InterPro" id="IPR032284">
    <property type="entry name" value="RecQ_Zn-bd"/>
</dbReference>
<evidence type="ECO:0000256" key="6">
    <source>
        <dbReference type="ARBA" id="ARBA00022840"/>
    </source>
</evidence>
<dbReference type="PROSITE" id="PS51192">
    <property type="entry name" value="HELICASE_ATP_BIND_1"/>
    <property type="match status" value="1"/>
</dbReference>
<dbReference type="Proteomes" id="UP000652681">
    <property type="component" value="Unassembled WGS sequence"/>
</dbReference>
<dbReference type="Gene3D" id="1.10.10.10">
    <property type="entry name" value="Winged helix-like DNA-binding domain superfamily/Winged helix DNA-binding domain"/>
    <property type="match status" value="1"/>
</dbReference>
<dbReference type="GO" id="GO:0043138">
    <property type="term" value="F:3'-5' DNA helicase activity"/>
    <property type="evidence" value="ECO:0007669"/>
    <property type="project" value="UniProtKB-EC"/>
</dbReference>
<accession>A0A8J6TZZ3</accession>
<dbReference type="Gene3D" id="3.40.50.300">
    <property type="entry name" value="P-loop containing nucleotide triphosphate hydrolases"/>
    <property type="match status" value="2"/>
</dbReference>
<dbReference type="FunFam" id="3.40.50.300:FF:001389">
    <property type="entry name" value="ATP-dependent DNA helicase RecQ"/>
    <property type="match status" value="1"/>
</dbReference>
<dbReference type="InterPro" id="IPR011545">
    <property type="entry name" value="DEAD/DEAH_box_helicase_dom"/>
</dbReference>
<dbReference type="PANTHER" id="PTHR13710">
    <property type="entry name" value="DNA HELICASE RECQ FAMILY MEMBER"/>
    <property type="match status" value="1"/>
</dbReference>
<evidence type="ECO:0000256" key="11">
    <source>
        <dbReference type="ARBA" id="ARBA00044535"/>
    </source>
</evidence>
<evidence type="ECO:0000256" key="4">
    <source>
        <dbReference type="ARBA" id="ARBA00022801"/>
    </source>
</evidence>
<keyword evidence="7" id="KW-0238">DNA-binding</keyword>
<keyword evidence="8" id="KW-0413">Isomerase</keyword>
<keyword evidence="6" id="KW-0067">ATP-binding</keyword>
<proteinExistence type="inferred from homology"/>
<evidence type="ECO:0000256" key="2">
    <source>
        <dbReference type="ARBA" id="ARBA00022723"/>
    </source>
</evidence>
<dbReference type="GO" id="GO:0005524">
    <property type="term" value="F:ATP binding"/>
    <property type="evidence" value="ECO:0007669"/>
    <property type="project" value="UniProtKB-KW"/>
</dbReference>
<organism evidence="15 16">
    <name type="scientific">Taishania pollutisoli</name>
    <dbReference type="NCBI Taxonomy" id="2766479"/>
    <lineage>
        <taxon>Bacteria</taxon>
        <taxon>Pseudomonadati</taxon>
        <taxon>Bacteroidota</taxon>
        <taxon>Flavobacteriia</taxon>
        <taxon>Flavobacteriales</taxon>
        <taxon>Crocinitomicaceae</taxon>
        <taxon>Taishania</taxon>
    </lineage>
</organism>
<dbReference type="PROSITE" id="PS00690">
    <property type="entry name" value="DEAH_ATP_HELICASE"/>
    <property type="match status" value="1"/>
</dbReference>
<dbReference type="GO" id="GO:0005737">
    <property type="term" value="C:cytoplasm"/>
    <property type="evidence" value="ECO:0007669"/>
    <property type="project" value="TreeGrafter"/>
</dbReference>
<dbReference type="NCBIfam" id="TIGR00614">
    <property type="entry name" value="recQ_fam"/>
    <property type="match status" value="1"/>
</dbReference>
<dbReference type="SMART" id="SM00487">
    <property type="entry name" value="DEXDc"/>
    <property type="match status" value="1"/>
</dbReference>
<gene>
    <name evidence="15" type="ORF">H9Y05_10080</name>
</gene>
<dbReference type="CDD" id="cd17920">
    <property type="entry name" value="DEXHc_RecQ"/>
    <property type="match status" value="1"/>
</dbReference>
<dbReference type="GO" id="GO:0030894">
    <property type="term" value="C:replisome"/>
    <property type="evidence" value="ECO:0007669"/>
    <property type="project" value="TreeGrafter"/>
</dbReference>
<dbReference type="EMBL" id="JACVEL010000006">
    <property type="protein sequence ID" value="MBC9812818.1"/>
    <property type="molecule type" value="Genomic_DNA"/>
</dbReference>
<evidence type="ECO:0000256" key="9">
    <source>
        <dbReference type="ARBA" id="ARBA00034617"/>
    </source>
</evidence>
<keyword evidence="4" id="KW-0378">Hydrolase</keyword>
<evidence type="ECO:0000313" key="15">
    <source>
        <dbReference type="EMBL" id="MBC9812818.1"/>
    </source>
</evidence>
<comment type="catalytic activity">
    <reaction evidence="9">
        <text>Couples ATP hydrolysis with the unwinding of duplex DNA by translocating in the 3'-5' direction.</text>
        <dbReference type="EC" id="5.6.2.4"/>
    </reaction>
</comment>
<evidence type="ECO:0000256" key="12">
    <source>
        <dbReference type="ARBA" id="ARBA00044550"/>
    </source>
</evidence>
<dbReference type="InterPro" id="IPR001650">
    <property type="entry name" value="Helicase_C-like"/>
</dbReference>
<keyword evidence="3" id="KW-0547">Nucleotide-binding</keyword>
<feature type="domain" description="Helicase C-terminal" evidence="14">
    <location>
        <begin position="214"/>
        <end position="361"/>
    </location>
</feature>
<feature type="domain" description="Helicase ATP-binding" evidence="13">
    <location>
        <begin position="25"/>
        <end position="193"/>
    </location>
</feature>
<dbReference type="Pfam" id="PF00270">
    <property type="entry name" value="DEAD"/>
    <property type="match status" value="1"/>
</dbReference>
<comment type="caution">
    <text evidence="15">The sequence shown here is derived from an EMBL/GenBank/DDBJ whole genome shotgun (WGS) entry which is preliminary data.</text>
</comment>
<comment type="similarity">
    <text evidence="1">Belongs to the helicase family. RecQ subfamily.</text>
</comment>
<dbReference type="Pfam" id="PF16124">
    <property type="entry name" value="RecQ_Zn_bind"/>
    <property type="match status" value="1"/>
</dbReference>
<protein>
    <recommendedName>
        <fullName evidence="11">ATP-dependent DNA helicase RecQ</fullName>
        <ecNumber evidence="10">5.6.2.4</ecNumber>
    </recommendedName>
    <alternativeName>
        <fullName evidence="12">DNA 3'-5' helicase RecQ</fullName>
    </alternativeName>
</protein>
<dbReference type="GO" id="GO:0046872">
    <property type="term" value="F:metal ion binding"/>
    <property type="evidence" value="ECO:0007669"/>
    <property type="project" value="UniProtKB-KW"/>
</dbReference>
<keyword evidence="5 15" id="KW-0347">Helicase</keyword>
<evidence type="ECO:0000256" key="1">
    <source>
        <dbReference type="ARBA" id="ARBA00005446"/>
    </source>
</evidence>
<dbReference type="GO" id="GO:0006281">
    <property type="term" value="P:DNA repair"/>
    <property type="evidence" value="ECO:0007669"/>
    <property type="project" value="TreeGrafter"/>
</dbReference>
<evidence type="ECO:0000256" key="7">
    <source>
        <dbReference type="ARBA" id="ARBA00023125"/>
    </source>
</evidence>
<evidence type="ECO:0000259" key="14">
    <source>
        <dbReference type="PROSITE" id="PS51194"/>
    </source>
</evidence>
<evidence type="ECO:0000256" key="5">
    <source>
        <dbReference type="ARBA" id="ARBA00022806"/>
    </source>
</evidence>
<dbReference type="GO" id="GO:0006310">
    <property type="term" value="P:DNA recombination"/>
    <property type="evidence" value="ECO:0007669"/>
    <property type="project" value="InterPro"/>
</dbReference>
<evidence type="ECO:0000259" key="13">
    <source>
        <dbReference type="PROSITE" id="PS51192"/>
    </source>
</evidence>
<dbReference type="RefSeq" id="WP_216714206.1">
    <property type="nucleotide sequence ID" value="NZ_JACVEL010000006.1"/>
</dbReference>
<reference evidence="15" key="1">
    <citation type="submission" date="2020-09" db="EMBL/GenBank/DDBJ databases">
        <title>Taishania pollutisoli gen. nov., sp. nov., Isolated from Tetrabromobisphenol A-Contaminated Soil.</title>
        <authorList>
            <person name="Chen Q."/>
        </authorList>
    </citation>
    <scope>NUCLEOTIDE SEQUENCE</scope>
    <source>
        <strain evidence="15">CZZ-1</strain>
    </source>
</reference>
<evidence type="ECO:0000313" key="16">
    <source>
        <dbReference type="Proteomes" id="UP000652681"/>
    </source>
</evidence>